<feature type="domain" description="Fumarate lyase N-terminal" evidence="4">
    <location>
        <begin position="16"/>
        <end position="305"/>
    </location>
</feature>
<dbReference type="CDD" id="cd01595">
    <property type="entry name" value="Adenylsuccinate_lyase_like"/>
    <property type="match status" value="1"/>
</dbReference>
<dbReference type="GO" id="GO:0070626">
    <property type="term" value="F:(S)-2-(5-amino-1-(5-phospho-D-ribosyl)imidazole-4-carboxamido) succinate lyase (fumarate-forming) activity"/>
    <property type="evidence" value="ECO:0007669"/>
    <property type="project" value="TreeGrafter"/>
</dbReference>
<evidence type="ECO:0000259" key="5">
    <source>
        <dbReference type="Pfam" id="PF08328"/>
    </source>
</evidence>
<evidence type="ECO:0000313" key="6">
    <source>
        <dbReference type="EMBL" id="TCL54401.1"/>
    </source>
</evidence>
<organism evidence="6 7">
    <name type="scientific">Hydrogenispora ethanolica</name>
    <dbReference type="NCBI Taxonomy" id="1082276"/>
    <lineage>
        <taxon>Bacteria</taxon>
        <taxon>Bacillati</taxon>
        <taxon>Bacillota</taxon>
        <taxon>Hydrogenispora</taxon>
    </lineage>
</organism>
<dbReference type="Pfam" id="PF08328">
    <property type="entry name" value="ASL_C"/>
    <property type="match status" value="1"/>
</dbReference>
<dbReference type="Proteomes" id="UP000295008">
    <property type="component" value="Unassembled WGS sequence"/>
</dbReference>
<dbReference type="GO" id="GO:0004018">
    <property type="term" value="F:N6-(1,2-dicarboxyethyl)AMP AMP-lyase (fumarate-forming) activity"/>
    <property type="evidence" value="ECO:0007669"/>
    <property type="project" value="InterPro"/>
</dbReference>
<dbReference type="PROSITE" id="PS00163">
    <property type="entry name" value="FUMARATE_LYASES"/>
    <property type="match status" value="1"/>
</dbReference>
<dbReference type="InterPro" id="IPR000362">
    <property type="entry name" value="Fumarate_lyase_fam"/>
</dbReference>
<dbReference type="EMBL" id="SLUN01000064">
    <property type="protein sequence ID" value="TCL54401.1"/>
    <property type="molecule type" value="Genomic_DNA"/>
</dbReference>
<dbReference type="AlphaFoldDB" id="A0A4R1QNJ5"/>
<dbReference type="InterPro" id="IPR008948">
    <property type="entry name" value="L-Aspartase-like"/>
</dbReference>
<dbReference type="RefSeq" id="WP_132018079.1">
    <property type="nucleotide sequence ID" value="NZ_SLUN01000064.1"/>
</dbReference>
<dbReference type="Gene3D" id="1.10.40.30">
    <property type="entry name" value="Fumarase/aspartase (C-terminal domain)"/>
    <property type="match status" value="1"/>
</dbReference>
<accession>A0A4R1QNJ5</accession>
<dbReference type="OrthoDB" id="9768878at2"/>
<dbReference type="InterPro" id="IPR020557">
    <property type="entry name" value="Fumarate_lyase_CS"/>
</dbReference>
<protein>
    <submittedName>
        <fullName evidence="6">Adenylosuccinate lyase</fullName>
    </submittedName>
</protein>
<evidence type="ECO:0000256" key="1">
    <source>
        <dbReference type="ARBA" id="ARBA00022755"/>
    </source>
</evidence>
<evidence type="ECO:0000256" key="3">
    <source>
        <dbReference type="ARBA" id="ARBA00025012"/>
    </source>
</evidence>
<dbReference type="GO" id="GO:0006188">
    <property type="term" value="P:IMP biosynthetic process"/>
    <property type="evidence" value="ECO:0007669"/>
    <property type="project" value="InterPro"/>
</dbReference>
<gene>
    <name evidence="6" type="ORF">EDC14_106411</name>
</gene>
<dbReference type="PANTHER" id="PTHR43172:SF1">
    <property type="entry name" value="ADENYLOSUCCINATE LYASE"/>
    <property type="match status" value="1"/>
</dbReference>
<keyword evidence="7" id="KW-1185">Reference proteome</keyword>
<dbReference type="InterPro" id="IPR013539">
    <property type="entry name" value="PurB_C"/>
</dbReference>
<dbReference type="SUPFAM" id="SSF48557">
    <property type="entry name" value="L-aspartase-like"/>
    <property type="match status" value="1"/>
</dbReference>
<dbReference type="Gene3D" id="1.10.275.10">
    <property type="entry name" value="Fumarase/aspartase (N-terminal domain)"/>
    <property type="match status" value="1"/>
</dbReference>
<dbReference type="Pfam" id="PF00206">
    <property type="entry name" value="Lyase_1"/>
    <property type="match status" value="1"/>
</dbReference>
<keyword evidence="2 6" id="KW-0456">Lyase</keyword>
<evidence type="ECO:0000259" key="4">
    <source>
        <dbReference type="Pfam" id="PF00206"/>
    </source>
</evidence>
<name>A0A4R1QNJ5_HYDET</name>
<dbReference type="GO" id="GO:0005829">
    <property type="term" value="C:cytosol"/>
    <property type="evidence" value="ECO:0007669"/>
    <property type="project" value="TreeGrafter"/>
</dbReference>
<evidence type="ECO:0000256" key="2">
    <source>
        <dbReference type="ARBA" id="ARBA00023239"/>
    </source>
</evidence>
<sequence>MERDIFLNLSPLDHRYYASNEPLFNQLAEYFSENAYIRYELKVEAALVRVLAKRGLCSQAIAAEVSQACNEVEPEEVYLEEEKTKHNIRALVNCIQHRVSEAARPYVHFTTTSVDIMDSATALRFKEATEKVVLPKMLELEALLIAIARREKGTLQVGRTHGQHAVPITFGFAMAEYVSRLGSRIECVKQTADNLRGKISGAVGAYNASSLFFDDPMEFETEVLWELGLQPAIYSNQIVEPEYLTDYIHAILSAFGVLANLADDIRNLQRTEIGEVGEVFEATQVGSSTMPHKRNPWNFEHVKSMWKEFMPRMVTLYADQISEHQRDLTNSASGRFVPEIVVGFVAAVDRLTRVMKKLVVDESRMKRNFEMTKEMVIAEPLYILLASLGHPDAHEAVRKLTLKSQQTGKTLRELLVTQEELFPYWERLTPKQRGVLEHPEQYRGWAERKTEYLCDLWEKRLMI</sequence>
<reference evidence="6 7" key="1">
    <citation type="submission" date="2019-03" db="EMBL/GenBank/DDBJ databases">
        <title>Genomic Encyclopedia of Type Strains, Phase IV (KMG-IV): sequencing the most valuable type-strain genomes for metagenomic binning, comparative biology and taxonomic classification.</title>
        <authorList>
            <person name="Goeker M."/>
        </authorList>
    </citation>
    <scope>NUCLEOTIDE SEQUENCE [LARGE SCALE GENOMIC DNA]</scope>
    <source>
        <strain evidence="6 7">LX-B</strain>
    </source>
</reference>
<dbReference type="PANTHER" id="PTHR43172">
    <property type="entry name" value="ADENYLOSUCCINATE LYASE"/>
    <property type="match status" value="1"/>
</dbReference>
<feature type="domain" description="Adenylosuccinate lyase PurB C-terminal" evidence="5">
    <location>
        <begin position="322"/>
        <end position="417"/>
    </location>
</feature>
<dbReference type="Gene3D" id="1.20.200.10">
    <property type="entry name" value="Fumarase/aspartase (Central domain)"/>
    <property type="match status" value="1"/>
</dbReference>
<comment type="caution">
    <text evidence="6">The sequence shown here is derived from an EMBL/GenBank/DDBJ whole genome shotgun (WGS) entry which is preliminary data.</text>
</comment>
<dbReference type="InterPro" id="IPR022761">
    <property type="entry name" value="Fumarate_lyase_N"/>
</dbReference>
<dbReference type="PRINTS" id="PR00149">
    <property type="entry name" value="FUMRATELYASE"/>
</dbReference>
<dbReference type="InterPro" id="IPR024083">
    <property type="entry name" value="Fumarase/histidase_N"/>
</dbReference>
<dbReference type="GO" id="GO:0044208">
    <property type="term" value="P:'de novo' AMP biosynthetic process"/>
    <property type="evidence" value="ECO:0007669"/>
    <property type="project" value="TreeGrafter"/>
</dbReference>
<evidence type="ECO:0000313" key="7">
    <source>
        <dbReference type="Proteomes" id="UP000295008"/>
    </source>
</evidence>
<keyword evidence="1" id="KW-0658">Purine biosynthesis</keyword>
<comment type="function">
    <text evidence="3">Catalyzes two reactions in de novo purine nucleotide biosynthesis. Catalyzes the breakdown of 5-aminoimidazole- (N-succinylocarboxamide) ribotide (SAICAR or 2-[5-amino-1-(5-phospho-beta-D-ribosyl)imidazole-4-carboxamido]succinate) to 5-aminoimidazole-4-carboxamide ribotide (AICAR or 5-amino-1-(5-phospho-beta-D-ribosyl)imidazole-4-carboxamide) and fumarate, and of adenylosuccinate (ADS or N(6)-(1,2-dicarboxyethyl)-AMP) to adenosine monophosphate (AMP) and fumarate.</text>
</comment>
<proteinExistence type="predicted"/>